<comment type="caution">
    <text evidence="13">The sequence shown here is derived from an EMBL/GenBank/DDBJ whole genome shotgun (WGS) entry which is preliminary data.</text>
</comment>
<dbReference type="PANTHER" id="PTHR12553:SF49">
    <property type="entry name" value="ZINC PHOSPHODIESTERASE ELAC PROTEIN 2"/>
    <property type="match status" value="1"/>
</dbReference>
<gene>
    <name evidence="13" type="ORF">niasHS_006513</name>
</gene>
<comment type="catalytic activity">
    <reaction evidence="1">
        <text>Endonucleolytic cleavage of RNA, removing extra 3' nucleotides from tRNA precursor, generating 3' termini of tRNAs. A 3'-hydroxy group is left at the tRNA terminus and a 5'-phosphoryl group is left at the trailer molecule.</text>
        <dbReference type="EC" id="3.1.26.11"/>
    </reaction>
</comment>
<dbReference type="CDD" id="cd07718">
    <property type="entry name" value="RNaseZ_ELAC1_ELAC2-C-term-like_MBL-fold"/>
    <property type="match status" value="1"/>
</dbReference>
<keyword evidence="7" id="KW-0479">Metal-binding</keyword>
<evidence type="ECO:0000256" key="5">
    <source>
        <dbReference type="ARBA" id="ARBA00022694"/>
    </source>
</evidence>
<accession>A0ABD2JHI2</accession>
<evidence type="ECO:0000259" key="12">
    <source>
        <dbReference type="Pfam" id="PF13691"/>
    </source>
</evidence>
<evidence type="ECO:0000256" key="3">
    <source>
        <dbReference type="ARBA" id="ARBA00007823"/>
    </source>
</evidence>
<dbReference type="AlphaFoldDB" id="A0ABD2JHI2"/>
<comment type="cofactor">
    <cofactor evidence="2">
        <name>Zn(2+)</name>
        <dbReference type="ChEBI" id="CHEBI:29105"/>
    </cofactor>
</comment>
<keyword evidence="14" id="KW-1185">Reference proteome</keyword>
<protein>
    <recommendedName>
        <fullName evidence="4">ribonuclease Z</fullName>
        <ecNumber evidence="4">3.1.26.11</ecNumber>
    </recommendedName>
</protein>
<dbReference type="GO" id="GO:0042781">
    <property type="term" value="F:3'-tRNA processing endoribonuclease activity"/>
    <property type="evidence" value="ECO:0007669"/>
    <property type="project" value="UniProtKB-EC"/>
</dbReference>
<dbReference type="InterPro" id="IPR047151">
    <property type="entry name" value="RNZ2-like"/>
</dbReference>
<evidence type="ECO:0000256" key="1">
    <source>
        <dbReference type="ARBA" id="ARBA00000402"/>
    </source>
</evidence>
<name>A0ABD2JHI2_HETSC</name>
<reference evidence="13 14" key="1">
    <citation type="submission" date="2024-10" db="EMBL/GenBank/DDBJ databases">
        <authorList>
            <person name="Kim D."/>
        </authorList>
    </citation>
    <scope>NUCLEOTIDE SEQUENCE [LARGE SCALE GENOMIC DNA]</scope>
    <source>
        <strain evidence="13">Taebaek</strain>
    </source>
</reference>
<feature type="region of interest" description="Disordered" evidence="11">
    <location>
        <begin position="252"/>
        <end position="299"/>
    </location>
</feature>
<dbReference type="Pfam" id="PF13691">
    <property type="entry name" value="Lactamase_B_4"/>
    <property type="match status" value="1"/>
</dbReference>
<dbReference type="SUPFAM" id="SSF56281">
    <property type="entry name" value="Metallo-hydrolase/oxidoreductase"/>
    <property type="match status" value="2"/>
</dbReference>
<dbReference type="InterPro" id="IPR027794">
    <property type="entry name" value="tRNase_Z_dom"/>
</dbReference>
<feature type="compositionally biased region" description="Polar residues" evidence="11">
    <location>
        <begin position="285"/>
        <end position="296"/>
    </location>
</feature>
<evidence type="ECO:0000256" key="2">
    <source>
        <dbReference type="ARBA" id="ARBA00001947"/>
    </source>
</evidence>
<dbReference type="EMBL" id="JBICCN010000143">
    <property type="protein sequence ID" value="KAL3090061.1"/>
    <property type="molecule type" value="Genomic_DNA"/>
</dbReference>
<evidence type="ECO:0000313" key="13">
    <source>
        <dbReference type="EMBL" id="KAL3090061.1"/>
    </source>
</evidence>
<evidence type="ECO:0000256" key="9">
    <source>
        <dbReference type="ARBA" id="ARBA00022801"/>
    </source>
</evidence>
<evidence type="ECO:0000313" key="14">
    <source>
        <dbReference type="Proteomes" id="UP001620645"/>
    </source>
</evidence>
<dbReference type="Gene3D" id="3.60.15.10">
    <property type="entry name" value="Ribonuclease Z/Hydroxyacylglutathione hydrolase-like"/>
    <property type="match status" value="2"/>
</dbReference>
<dbReference type="InterPro" id="IPR036866">
    <property type="entry name" value="RibonucZ/Hydroxyglut_hydro"/>
</dbReference>
<keyword evidence="5" id="KW-0819">tRNA processing</keyword>
<dbReference type="GO" id="GO:0046872">
    <property type="term" value="F:metal ion binding"/>
    <property type="evidence" value="ECO:0007669"/>
    <property type="project" value="UniProtKB-KW"/>
</dbReference>
<keyword evidence="6" id="KW-0540">Nuclease</keyword>
<evidence type="ECO:0000256" key="4">
    <source>
        <dbReference type="ARBA" id="ARBA00012477"/>
    </source>
</evidence>
<feature type="compositionally biased region" description="Basic and acidic residues" evidence="11">
    <location>
        <begin position="956"/>
        <end position="967"/>
    </location>
</feature>
<keyword evidence="9" id="KW-0378">Hydrolase</keyword>
<evidence type="ECO:0000256" key="7">
    <source>
        <dbReference type="ARBA" id="ARBA00022723"/>
    </source>
</evidence>
<comment type="similarity">
    <text evidence="3">Belongs to the RNase Z family.</text>
</comment>
<evidence type="ECO:0000256" key="11">
    <source>
        <dbReference type="SAM" id="MobiDB-lite"/>
    </source>
</evidence>
<sequence length="974" mass="110980">MRFSPRIFPSFLQQLINRTFLPLHCSLPTTSAAKFSTDGKSDVFCASLLHNELCEKLSKRKEEWRKQRPGTKEYTATKEQLNRLQEEIIKIENSKYEFSPIERDKMSISNLVLAPTQVTLEVISNGTTHLRPSVVLRTPLNAYLFNCPEGICRFLPTFRLRTNAINDMFFTKANWDNTGGIASVLLNKENTDETLRLHGPHRIKHFLDEQRPFLDVDFGHVNYPVVCEEWTFDREHFEDPILHVHYIPIIDQPKQSSSSSPASPSSPNLSPSNSRSSSPPNSPSTKNATPSTQDQGNYDRGKVDVAYLIKVKETPPSIDPIKLLKLKIPKGPHIARLKAGNPITLEDGREIQPSDVYSDAAKILHPNLLFVEIVSGEKLRRIHANPLLKDFMGDGRRDQMSYIVHFTRERLFNSGDYRVWMRSFGPKCRHLVLNGTGPPMVLNDGIYKAQQQLNAIFPDAFPQIYPPPEHYEGKDFTQNIESDDSLAQHPPTADGIGPIFIGSLLQRFPIRGQLPKYGATDPNMLRVDFTVKELDFRLEQLPELTPKLNTFRKTLDAALAARGEPDPYPQVFFLGTASAVSAKYRNVSSHLLQLSPTSAVMVDCGEGTYGQMRTLFGPEMCAKMLTHLNALFITHSHLDHTNGLFTIVQERVKAFCELGLPYRPLVFVSNFTTRKTVTKAYPHSYNNIDRFLKYVDAPFVLQEDSVGINPTAVNSVRSPGVVIELTKFFSRPLFSPKQWNLRSATAVQVLHTRASNAFVFESEDTGRRVVFSGDTKPCKLLEEHGQNADLLIHECTFEDGMEWNNAQKLIGIRFATQIPSSSKPSMIKSNTALKLHDAFRKRHSTMRQAFDSARRMRAKHVLFTHFSTRKWRDSGGNPKAHIHPFAILLPHNFRYSRVPLLPDYLLEAGNFGVANDYMVVPFDLLHVFPKMLPLYRVMFKEELFASQVKMLKRRMDHQEDTDNEHRKPQQMFRR</sequence>
<keyword evidence="8" id="KW-0255">Endonuclease</keyword>
<evidence type="ECO:0000256" key="10">
    <source>
        <dbReference type="ARBA" id="ARBA00022833"/>
    </source>
</evidence>
<feature type="domain" description="tRNase Z endonuclease" evidence="12">
    <location>
        <begin position="127"/>
        <end position="180"/>
    </location>
</feature>
<evidence type="ECO:0000256" key="6">
    <source>
        <dbReference type="ARBA" id="ARBA00022722"/>
    </source>
</evidence>
<evidence type="ECO:0000256" key="8">
    <source>
        <dbReference type="ARBA" id="ARBA00022759"/>
    </source>
</evidence>
<dbReference type="Proteomes" id="UP001620645">
    <property type="component" value="Unassembled WGS sequence"/>
</dbReference>
<feature type="compositionally biased region" description="Low complexity" evidence="11">
    <location>
        <begin position="256"/>
        <end position="279"/>
    </location>
</feature>
<feature type="region of interest" description="Disordered" evidence="11">
    <location>
        <begin position="954"/>
        <end position="974"/>
    </location>
</feature>
<organism evidence="13 14">
    <name type="scientific">Heterodera schachtii</name>
    <name type="common">Sugarbeet cyst nematode worm</name>
    <name type="synonym">Tylenchus schachtii</name>
    <dbReference type="NCBI Taxonomy" id="97005"/>
    <lineage>
        <taxon>Eukaryota</taxon>
        <taxon>Metazoa</taxon>
        <taxon>Ecdysozoa</taxon>
        <taxon>Nematoda</taxon>
        <taxon>Chromadorea</taxon>
        <taxon>Rhabditida</taxon>
        <taxon>Tylenchina</taxon>
        <taxon>Tylenchomorpha</taxon>
        <taxon>Tylenchoidea</taxon>
        <taxon>Heteroderidae</taxon>
        <taxon>Heteroderinae</taxon>
        <taxon>Heterodera</taxon>
    </lineage>
</organism>
<dbReference type="EC" id="3.1.26.11" evidence="4"/>
<proteinExistence type="inferred from homology"/>
<dbReference type="PANTHER" id="PTHR12553">
    <property type="entry name" value="ZINC PHOSPHODIESTERASE ELAC PROTEIN 2"/>
    <property type="match status" value="1"/>
</dbReference>
<dbReference type="Pfam" id="PF23023">
    <property type="entry name" value="Anti-Pycsar_Apyc1"/>
    <property type="match status" value="1"/>
</dbReference>
<keyword evidence="10" id="KW-0862">Zinc</keyword>